<dbReference type="InterPro" id="IPR012127">
    <property type="entry name" value="Cyt_c_prime"/>
</dbReference>
<comment type="caution">
    <text evidence="7">The sequence shown here is derived from an EMBL/GenBank/DDBJ whole genome shotgun (WGS) entry which is preliminary data.</text>
</comment>
<proteinExistence type="predicted"/>
<reference evidence="7" key="1">
    <citation type="submission" date="2022-01" db="EMBL/GenBank/DDBJ databases">
        <title>Colwellia maritima, isolated from seawater.</title>
        <authorList>
            <person name="Kristyanto S."/>
            <person name="Jung J."/>
            <person name="Jeon C.O."/>
        </authorList>
    </citation>
    <scope>NUCLEOTIDE SEQUENCE</scope>
    <source>
        <strain evidence="7">MSW7</strain>
    </source>
</reference>
<feature type="signal peptide" evidence="6">
    <location>
        <begin position="1"/>
        <end position="23"/>
    </location>
</feature>
<dbReference type="Gene3D" id="1.20.120.10">
    <property type="entry name" value="Cytochrome c/b562"/>
    <property type="match status" value="1"/>
</dbReference>
<dbReference type="SUPFAM" id="SSF47175">
    <property type="entry name" value="Cytochromes"/>
    <property type="match status" value="1"/>
</dbReference>
<evidence type="ECO:0000256" key="6">
    <source>
        <dbReference type="SAM" id="SignalP"/>
    </source>
</evidence>
<accession>A0ABS9X0Y9</accession>
<keyword evidence="2" id="KW-0349">Heme</keyword>
<evidence type="ECO:0000256" key="2">
    <source>
        <dbReference type="ARBA" id="ARBA00022617"/>
    </source>
</evidence>
<evidence type="ECO:0000256" key="5">
    <source>
        <dbReference type="ARBA" id="ARBA00023004"/>
    </source>
</evidence>
<evidence type="ECO:0000313" key="7">
    <source>
        <dbReference type="EMBL" id="MCI2283840.1"/>
    </source>
</evidence>
<keyword evidence="4" id="KW-0249">Electron transport</keyword>
<keyword evidence="6" id="KW-0732">Signal</keyword>
<feature type="chain" id="PRO_5046860210" evidence="6">
    <location>
        <begin position="24"/>
        <end position="158"/>
    </location>
</feature>
<evidence type="ECO:0000313" key="8">
    <source>
        <dbReference type="Proteomes" id="UP001139646"/>
    </source>
</evidence>
<protein>
    <submittedName>
        <fullName evidence="7">Cytochrome c</fullName>
    </submittedName>
</protein>
<dbReference type="PRINTS" id="PR00608">
    <property type="entry name" value="CYTCHROMECII"/>
</dbReference>
<dbReference type="RefSeq" id="WP_242286108.1">
    <property type="nucleotide sequence ID" value="NZ_JAKKSL010000002.1"/>
</dbReference>
<dbReference type="InterPro" id="IPR015984">
    <property type="entry name" value="Cyt_c_prime_subgr"/>
</dbReference>
<keyword evidence="3" id="KW-0479">Metal-binding</keyword>
<keyword evidence="5" id="KW-0408">Iron</keyword>
<organism evidence="7 8">
    <name type="scientific">Colwellia maritima</name>
    <dbReference type="NCBI Taxonomy" id="2912588"/>
    <lineage>
        <taxon>Bacteria</taxon>
        <taxon>Pseudomonadati</taxon>
        <taxon>Pseudomonadota</taxon>
        <taxon>Gammaproteobacteria</taxon>
        <taxon>Alteromonadales</taxon>
        <taxon>Colwelliaceae</taxon>
        <taxon>Colwellia</taxon>
    </lineage>
</organism>
<dbReference type="InterPro" id="IPR010980">
    <property type="entry name" value="Cyt_c/b562"/>
</dbReference>
<dbReference type="PIRSF" id="PIRSF000027">
    <property type="entry name" value="Cytc_c_prime"/>
    <property type="match status" value="1"/>
</dbReference>
<dbReference type="Pfam" id="PF01322">
    <property type="entry name" value="Cytochrom_C_2"/>
    <property type="match status" value="1"/>
</dbReference>
<gene>
    <name evidence="7" type="ORF">L3081_11070</name>
</gene>
<dbReference type="Proteomes" id="UP001139646">
    <property type="component" value="Unassembled WGS sequence"/>
</dbReference>
<name>A0ABS9X0Y9_9GAMM</name>
<dbReference type="PROSITE" id="PS51009">
    <property type="entry name" value="CYTCII"/>
    <property type="match status" value="1"/>
</dbReference>
<keyword evidence="1" id="KW-0813">Transport</keyword>
<dbReference type="InterPro" id="IPR002321">
    <property type="entry name" value="Cyt_c_II"/>
</dbReference>
<sequence>MKLNTSKIITACALILATNVAVANTATSEKHAVKATELRQAVFKMLGANMGTLGAMAKGKIPFDAKVVEKNATRINQLSFMIADYTATDTSAYKVKTEALNKVWTDRDAFEKRIKDLSVASEKLVKAASTGDEASTRAAIGGVGKTCGGCHDNFKQED</sequence>
<dbReference type="EMBL" id="JAKKSL010000002">
    <property type="protein sequence ID" value="MCI2283840.1"/>
    <property type="molecule type" value="Genomic_DNA"/>
</dbReference>
<evidence type="ECO:0000256" key="4">
    <source>
        <dbReference type="ARBA" id="ARBA00022982"/>
    </source>
</evidence>
<evidence type="ECO:0000256" key="1">
    <source>
        <dbReference type="ARBA" id="ARBA00022448"/>
    </source>
</evidence>
<keyword evidence="8" id="KW-1185">Reference proteome</keyword>
<evidence type="ECO:0000256" key="3">
    <source>
        <dbReference type="ARBA" id="ARBA00022723"/>
    </source>
</evidence>